<proteinExistence type="predicted"/>
<accession>A0A1S9U569</accession>
<sequence length="120" mass="13850">MNKKAIFFLLTCLLLIASITYIICNKREHVPPILVWEGQEYYITNEPAKAEEVGQKLGEVAKKIETSKIPTKNSESNTLQEKTEVFAMIEEEKDDHPPLIIKEPYSDEYRVARPMLKQVL</sequence>
<organism evidence="1 2">
    <name type="scientific">Bacillus cereus</name>
    <dbReference type="NCBI Taxonomy" id="1396"/>
    <lineage>
        <taxon>Bacteria</taxon>
        <taxon>Bacillati</taxon>
        <taxon>Bacillota</taxon>
        <taxon>Bacilli</taxon>
        <taxon>Bacillales</taxon>
        <taxon>Bacillaceae</taxon>
        <taxon>Bacillus</taxon>
        <taxon>Bacillus cereus group</taxon>
    </lineage>
</organism>
<comment type="caution">
    <text evidence="1">The sequence shown here is derived from an EMBL/GenBank/DDBJ whole genome shotgun (WGS) entry which is preliminary data.</text>
</comment>
<evidence type="ECO:0000313" key="2">
    <source>
        <dbReference type="Proteomes" id="UP000191124"/>
    </source>
</evidence>
<dbReference type="RefSeq" id="WP_078182183.1">
    <property type="nucleotide sequence ID" value="NZ_MUAL01000135.1"/>
</dbReference>
<name>A0A1S9U569_BACCE</name>
<dbReference type="EMBL" id="MUAL01000135">
    <property type="protein sequence ID" value="OOR17393.1"/>
    <property type="molecule type" value="Genomic_DNA"/>
</dbReference>
<dbReference type="AlphaFoldDB" id="A0A1S9U569"/>
<dbReference type="Proteomes" id="UP000191124">
    <property type="component" value="Unassembled WGS sequence"/>
</dbReference>
<reference evidence="1 2" key="1">
    <citation type="submission" date="2017-01" db="EMBL/GenBank/DDBJ databases">
        <title>Bacillus cereus isolates.</title>
        <authorList>
            <person name="Beno S.M."/>
        </authorList>
    </citation>
    <scope>NUCLEOTIDE SEQUENCE [LARGE SCALE GENOMIC DNA]</scope>
    <source>
        <strain evidence="1 2">FSL M7-1219</strain>
    </source>
</reference>
<protein>
    <submittedName>
        <fullName evidence="1">Uncharacterized protein</fullName>
    </submittedName>
</protein>
<evidence type="ECO:0000313" key="1">
    <source>
        <dbReference type="EMBL" id="OOR17393.1"/>
    </source>
</evidence>
<gene>
    <name evidence="1" type="ORF">BW892_27545</name>
</gene>